<sequence length="106" mass="11707">MSNIDFDIVITPEGKQREQHESFLVGVSAWLDSTAKSRGYDNIVSCASYANSTDAQFRAEAAAAVAWRDAVYRKLYELQANAPEGVTTLEQVIDLLPQPQAFGWPV</sequence>
<organism evidence="1 2">
    <name type="scientific">Xanthomonas campestris pv. translucens</name>
    <dbReference type="NCBI Taxonomy" id="343"/>
    <lineage>
        <taxon>Bacteria</taxon>
        <taxon>Pseudomonadati</taxon>
        <taxon>Pseudomonadota</taxon>
        <taxon>Gammaproteobacteria</taxon>
        <taxon>Lysobacterales</taxon>
        <taxon>Lysobacteraceae</taxon>
        <taxon>Xanthomonas</taxon>
        <taxon>Xanthomonas translucens group</taxon>
    </lineage>
</organism>
<protein>
    <submittedName>
        <fullName evidence="1">Uncharacterized protein</fullName>
    </submittedName>
</protein>
<comment type="caution">
    <text evidence="1">The sequence shown here is derived from an EMBL/GenBank/DDBJ whole genome shotgun (WGS) entry which is preliminary data.</text>
</comment>
<evidence type="ECO:0000313" key="2">
    <source>
        <dbReference type="Proteomes" id="UP000055854"/>
    </source>
</evidence>
<proteinExistence type="predicted"/>
<dbReference type="AlphaFoldDB" id="A0A109HRG6"/>
<dbReference type="OrthoDB" id="6049176at2"/>
<name>A0A109HRG6_XANCT</name>
<reference evidence="1 2" key="1">
    <citation type="submission" date="2015-11" db="EMBL/GenBank/DDBJ databases">
        <title>Long Read and Single Molecule DNA Sequencing Simplifies Genome Assembly and TAL Effector Gene Analysis of Xanthomonas translucens.</title>
        <authorList>
            <person name="Peng Z."/>
            <person name="Hu Y."/>
            <person name="Xie J."/>
            <person name="Potnis N."/>
            <person name="Akhunova A."/>
            <person name="Jones J."/>
            <person name="Liu Z."/>
            <person name="White F."/>
            <person name="Liu S."/>
        </authorList>
    </citation>
    <scope>NUCLEOTIDE SEQUENCE [LARGE SCALE GENOMIC DNA]</scope>
    <source>
        <strain evidence="1 2">B1</strain>
    </source>
</reference>
<dbReference type="Proteomes" id="UP000055854">
    <property type="component" value="Unassembled WGS sequence"/>
</dbReference>
<gene>
    <name evidence="1" type="ORF">ATB53_00150</name>
</gene>
<evidence type="ECO:0000313" key="1">
    <source>
        <dbReference type="EMBL" id="KWV17127.1"/>
    </source>
</evidence>
<accession>A0A109HRG6</accession>
<dbReference type="RefSeq" id="WP_060747599.1">
    <property type="nucleotide sequence ID" value="NZ_LNTA01000001.1"/>
</dbReference>
<dbReference type="EMBL" id="LNTA01000001">
    <property type="protein sequence ID" value="KWV17127.1"/>
    <property type="molecule type" value="Genomic_DNA"/>
</dbReference>